<dbReference type="Pfam" id="PF02779">
    <property type="entry name" value="Transket_pyr"/>
    <property type="match status" value="1"/>
</dbReference>
<dbReference type="PANTHER" id="PTHR43825">
    <property type="entry name" value="PYRUVATE DEHYDROGENASE E1 COMPONENT"/>
    <property type="match status" value="1"/>
</dbReference>
<keyword evidence="3" id="KW-0786">Thiamine pyrophosphate</keyword>
<evidence type="ECO:0000313" key="5">
    <source>
        <dbReference type="EMBL" id="GJM54610.1"/>
    </source>
</evidence>
<name>A0AAV5B1H0_9ACTN</name>
<evidence type="ECO:0000256" key="2">
    <source>
        <dbReference type="ARBA" id="ARBA00007131"/>
    </source>
</evidence>
<evidence type="ECO:0000313" key="6">
    <source>
        <dbReference type="Proteomes" id="UP001055025"/>
    </source>
</evidence>
<dbReference type="InterPro" id="IPR033248">
    <property type="entry name" value="Transketolase_C"/>
</dbReference>
<proteinExistence type="inferred from homology"/>
<comment type="similarity">
    <text evidence="2">Belongs to the transketolase family.</text>
</comment>
<dbReference type="CDD" id="cd07033">
    <property type="entry name" value="TPP_PYR_DXS_TK_like"/>
    <property type="match status" value="1"/>
</dbReference>
<dbReference type="GO" id="GO:0000287">
    <property type="term" value="F:magnesium ion binding"/>
    <property type="evidence" value="ECO:0007669"/>
    <property type="project" value="UniProtKB-ARBA"/>
</dbReference>
<dbReference type="SMART" id="SM00861">
    <property type="entry name" value="Transket_pyr"/>
    <property type="match status" value="1"/>
</dbReference>
<evidence type="ECO:0000259" key="4">
    <source>
        <dbReference type="SMART" id="SM00861"/>
    </source>
</evidence>
<comment type="cofactor">
    <cofactor evidence="1">
        <name>thiamine diphosphate</name>
        <dbReference type="ChEBI" id="CHEBI:58937"/>
    </cofactor>
</comment>
<evidence type="ECO:0000256" key="3">
    <source>
        <dbReference type="ARBA" id="ARBA00023052"/>
    </source>
</evidence>
<dbReference type="Proteomes" id="UP001055025">
    <property type="component" value="Unassembled WGS sequence"/>
</dbReference>
<dbReference type="InterPro" id="IPR029061">
    <property type="entry name" value="THDP-binding"/>
</dbReference>
<evidence type="ECO:0000256" key="1">
    <source>
        <dbReference type="ARBA" id="ARBA00001964"/>
    </source>
</evidence>
<dbReference type="AlphaFoldDB" id="A0AAV5B1H0"/>
<organism evidence="5 6">
    <name type="scientific">Granulimonas faecalis</name>
    <dbReference type="NCBI Taxonomy" id="2894155"/>
    <lineage>
        <taxon>Bacteria</taxon>
        <taxon>Bacillati</taxon>
        <taxon>Actinomycetota</taxon>
        <taxon>Coriobacteriia</taxon>
        <taxon>Coriobacteriales</taxon>
        <taxon>Kribbibacteriaceae</taxon>
        <taxon>Granulimonas</taxon>
    </lineage>
</organism>
<dbReference type="EMBL" id="BQKC01000001">
    <property type="protein sequence ID" value="GJM54610.1"/>
    <property type="molecule type" value="Genomic_DNA"/>
</dbReference>
<dbReference type="SUPFAM" id="SSF52518">
    <property type="entry name" value="Thiamin diphosphate-binding fold (THDP-binding)"/>
    <property type="match status" value="1"/>
</dbReference>
<dbReference type="InterPro" id="IPR009014">
    <property type="entry name" value="Transketo_C/PFOR_II"/>
</dbReference>
<dbReference type="Pfam" id="PF02780">
    <property type="entry name" value="Transketolase_C"/>
    <property type="match status" value="1"/>
</dbReference>
<dbReference type="InterPro" id="IPR051157">
    <property type="entry name" value="PDH/Transketolase"/>
</dbReference>
<feature type="domain" description="Transketolase-like pyrimidine-binding" evidence="4">
    <location>
        <begin position="7"/>
        <end position="172"/>
    </location>
</feature>
<protein>
    <submittedName>
        <fullName evidence="5">Transketolase</fullName>
    </submittedName>
</protein>
<dbReference type="Gene3D" id="3.40.50.970">
    <property type="match status" value="1"/>
</dbReference>
<dbReference type="FunFam" id="3.40.50.970:FF:000129">
    <property type="entry name" value="Transketolase"/>
    <property type="match status" value="1"/>
</dbReference>
<dbReference type="PANTHER" id="PTHR43825:SF1">
    <property type="entry name" value="TRANSKETOLASE-LIKE PYRIMIDINE-BINDING DOMAIN-CONTAINING PROTEIN"/>
    <property type="match status" value="1"/>
</dbReference>
<dbReference type="RefSeq" id="WP_251164353.1">
    <property type="nucleotide sequence ID" value="NZ_BQKC01000001.1"/>
</dbReference>
<reference evidence="5" key="1">
    <citation type="journal article" date="2022" name="Int. J. Syst. Evol. Microbiol.">
        <title>Granulimonas faecalis gen. nov., sp. nov., and Leptogranulimonas caecicola gen. nov., sp. nov., novel lactate-producing Atopobiaceae bacteria isolated from mouse intestines, and an emended description of the family Atopobiaceae.</title>
        <authorList>
            <person name="Morinaga K."/>
            <person name="Kusada H."/>
            <person name="Sakamoto S."/>
            <person name="Murakami T."/>
            <person name="Toyoda A."/>
            <person name="Mori H."/>
            <person name="Meng X.Y."/>
            <person name="Takashino M."/>
            <person name="Murotomi K."/>
            <person name="Tamaki H."/>
        </authorList>
    </citation>
    <scope>NUCLEOTIDE SEQUENCE</scope>
    <source>
        <strain evidence="5">OPF53</strain>
    </source>
</reference>
<keyword evidence="6" id="KW-1185">Reference proteome</keyword>
<comment type="caution">
    <text evidence="5">The sequence shown here is derived from an EMBL/GenBank/DDBJ whole genome shotgun (WGS) entry which is preliminary data.</text>
</comment>
<gene>
    <name evidence="5" type="ORF">ATOP_02650</name>
</gene>
<dbReference type="SUPFAM" id="SSF52922">
    <property type="entry name" value="TK C-terminal domain-like"/>
    <property type="match status" value="1"/>
</dbReference>
<dbReference type="InterPro" id="IPR005475">
    <property type="entry name" value="Transketolase-like_Pyr-bd"/>
</dbReference>
<accession>A0AAV5B1H0</accession>
<sequence length="312" mass="32285">MAETKPRATREAYGATLVSLVEEGLNVCAVDADLAGSTKLGVLGAAYPDRFVDVGIAEQDMVGVASGLSLTGRTVFCGSFAVFATGRAYDQIRNTVCDSGLDVKVCPTHAGITVGEDGATHQSLEDIGMMRALPQMRVLVPADYDSAAACLRLAAATPGPLYVRMGRHPVPALYDEGFAAELGGSRVLREGRDVAIVACGVEVSQALAAADILASDGIEVHVVDAYSVSPLDEEAVLAAAERCGRVVTVEEHSTATGLGAAVAELLGERRPCPVHRLGMTTFGTSAPAADLLAHFGLDAQGIARQVRGFCQG</sequence>
<dbReference type="Gene3D" id="3.40.50.920">
    <property type="match status" value="1"/>
</dbReference>